<dbReference type="PROSITE" id="PS00455">
    <property type="entry name" value="AMP_BINDING"/>
    <property type="match status" value="3"/>
</dbReference>
<dbReference type="InterPro" id="IPR010071">
    <property type="entry name" value="AA_adenyl_dom"/>
</dbReference>
<dbReference type="GO" id="GO:0003824">
    <property type="term" value="F:catalytic activity"/>
    <property type="evidence" value="ECO:0007669"/>
    <property type="project" value="InterPro"/>
</dbReference>
<dbReference type="CDD" id="cd19531">
    <property type="entry name" value="LCL_NRPS-like"/>
    <property type="match status" value="2"/>
</dbReference>
<evidence type="ECO:0000256" key="3">
    <source>
        <dbReference type="ARBA" id="ARBA00022553"/>
    </source>
</evidence>
<evidence type="ECO:0000256" key="2">
    <source>
        <dbReference type="ARBA" id="ARBA00022450"/>
    </source>
</evidence>
<dbReference type="PANTHER" id="PTHR45527:SF1">
    <property type="entry name" value="FATTY ACID SYNTHASE"/>
    <property type="match status" value="1"/>
</dbReference>
<proteinExistence type="predicted"/>
<dbReference type="SUPFAM" id="SSF56801">
    <property type="entry name" value="Acetyl-CoA synthetase-like"/>
    <property type="match status" value="3"/>
</dbReference>
<dbReference type="Pfam" id="PF00501">
    <property type="entry name" value="AMP-binding"/>
    <property type="match status" value="3"/>
</dbReference>
<dbReference type="Gene3D" id="3.30.559.30">
    <property type="entry name" value="Nonribosomal peptide synthetase, condensation domain"/>
    <property type="match status" value="3"/>
</dbReference>
<dbReference type="Gene3D" id="2.30.38.10">
    <property type="entry name" value="Luciferase, Domain 3"/>
    <property type="match status" value="3"/>
</dbReference>
<dbReference type="InterPro" id="IPR045851">
    <property type="entry name" value="AMP-bd_C_sf"/>
</dbReference>
<dbReference type="FunFam" id="3.40.50.12780:FF:000012">
    <property type="entry name" value="Non-ribosomal peptide synthetase"/>
    <property type="match status" value="1"/>
</dbReference>
<dbReference type="Pfam" id="PF00550">
    <property type="entry name" value="PP-binding"/>
    <property type="match status" value="3"/>
</dbReference>
<dbReference type="FunFam" id="3.30.300.30:FF:000015">
    <property type="entry name" value="Nonribosomal peptide synthase SidD"/>
    <property type="match status" value="2"/>
</dbReference>
<dbReference type="NCBIfam" id="TIGR01733">
    <property type="entry name" value="AA-adenyl-dom"/>
    <property type="match status" value="3"/>
</dbReference>
<evidence type="ECO:0000313" key="5">
    <source>
        <dbReference type="EMBL" id="QJE01528.1"/>
    </source>
</evidence>
<dbReference type="KEGG" id="mfy:HH212_17070"/>
<dbReference type="CDD" id="cd05930">
    <property type="entry name" value="A_NRPS"/>
    <property type="match status" value="1"/>
</dbReference>
<dbReference type="PANTHER" id="PTHR45527">
    <property type="entry name" value="NONRIBOSOMAL PEPTIDE SYNTHETASE"/>
    <property type="match status" value="1"/>
</dbReference>
<dbReference type="Gene3D" id="3.40.50.980">
    <property type="match status" value="6"/>
</dbReference>
<dbReference type="InterPro" id="IPR041464">
    <property type="entry name" value="TubC_N"/>
</dbReference>
<dbReference type="Pfam" id="PF18563">
    <property type="entry name" value="TubC_N"/>
    <property type="match status" value="1"/>
</dbReference>
<dbReference type="Pfam" id="PF13193">
    <property type="entry name" value="AMP-binding_C"/>
    <property type="match status" value="2"/>
</dbReference>
<dbReference type="PROSITE" id="PS50075">
    <property type="entry name" value="CARRIER"/>
    <property type="match status" value="3"/>
</dbReference>
<dbReference type="Gene3D" id="1.10.10.1830">
    <property type="entry name" value="Non-ribosomal peptide synthase, adenylation domain"/>
    <property type="match status" value="1"/>
</dbReference>
<evidence type="ECO:0000259" key="4">
    <source>
        <dbReference type="PROSITE" id="PS50075"/>
    </source>
</evidence>
<gene>
    <name evidence="5" type="ORF">HH212_17070</name>
</gene>
<keyword evidence="6" id="KW-1185">Reference proteome</keyword>
<dbReference type="GO" id="GO:0043041">
    <property type="term" value="P:amino acid activation for nonribosomal peptide biosynthetic process"/>
    <property type="evidence" value="ECO:0007669"/>
    <property type="project" value="TreeGrafter"/>
</dbReference>
<dbReference type="PROSITE" id="PS00012">
    <property type="entry name" value="PHOSPHOPANTETHEINE"/>
    <property type="match status" value="3"/>
</dbReference>
<dbReference type="Gene3D" id="1.10.1200.10">
    <property type="entry name" value="ACP-like"/>
    <property type="match status" value="3"/>
</dbReference>
<evidence type="ECO:0000256" key="1">
    <source>
        <dbReference type="ARBA" id="ARBA00001957"/>
    </source>
</evidence>
<sequence length="3243" mass="345757">MNVVELMGEAARRGVHFYLDGEQLAYKAAAGAMDAAFRQRTIALKPELVRLLKESRAVAGAIQVQPRPAQACFPLSYGQQRLWFIEQMEAGGQYNIPSALSLTGRLDQDALQRALDEIVRRHEVLRSVYRSVDGEGVQEIAAAKPVALVLHDLADLEGGAQDERVRALAAAAAAEPFDLAAGAVLRAWLLRLGAGRHVLLVTLHHIAADGWSMGVIVREFCALYQAFSAGRASPLAPLPLQYADFAHWQRAQETGARLARQLDYWRARLDGLPQVHSLPLDKPRPARQRHEGRLHLQTIGAPLAARLKALGSAHQATLFMVLHSAFALLLGRWSNETDIVIGSPIAGRSHKELEGLVGLFVNTLVLRTGLDLDAGFVDLLGEGKATLLDAYAHQDMPFEKLVDALRPERSLAHAPLFQVMFSMQNNEAAALELPGLQVAGLGGGPVVTKFDLELSAAETVSGLVLSWNYADSLFDDATIARMADSFSVLLQAITDAPAAPVGTLPMLAAADRARLAAWSGHGVPYQDKACVHTLFEAQAARTPDAVALACGADSLSYRALNEQANRIAHRLRELGVGPDVLVGLYAERSTPLLAGLLGILKAGGAFVPLDPSCPRARLAFMLEDCAPRVILTQAHLRGVLPDSTAEVLCLEDASIHGQPCADLAPEAIGLAPSHLAYVIYTSGSTGRPKGVMVEHGSIAGHAVAAQHFHGLRASDRILMFSTPSVDAALELPLCAWQAGAGVRLRGRELLLPQQFLAFCRSHGITAADLPPAYLNELAADDAADAGAWRETSLRLLVAGGEAFPGALLVRWRELGLFEHCRLVNAYGPTEATISASLGEVTEGCDPAAVPLGAALPGRVFSVRDATGALVPPGVAGELHIEGPALARGYLGQDALSAERFAVHEGGRRYRTGDMVRWNARGELLFAGRADDQVKVRGFRVELGEIGACLIRHPALRDAVVQVRGSGAARYLAAYVVPAAGAAADSGALTATLRAFLKDQLADYMLPSAYVVLDCLPLLPNGKVDKRALPEPGCAARDDAPAPSTPTEIALAEIWAGLLGLGRVAADANFFEIGGHSLLAMRMLSAVGRQLGVTLQVRAVFEHKTLAAIAALIDSGAGAVEGDQAPIPLADRAGALAPSFAQRRLWFIDQLEGGSSQYHIPVALRLDGRLDRAALQSALDALVARHEVLRTTYAIDDACQLVAPPRPLELATDDLSGLGNDERLAAVRRLGADDAARPFDLQRDLMLRARLVRLAPEQHVLLVTLHHIAADGWSMDIIVREFGALYAAFGAGRPMPLTALPLQYADYAQWHRDRLDGGTMARQLDYWQARLQGLPQVHSLPLDRTRPPEQRFEGRLHAQSIGSALHGRLAALAQAHDATLFMVLQSAFALLLARWSNETDVVIGSPVAGRPHHDLEGVVGLFVNTLVLRSQVDLDAGFDVLLARSREALLEAYAHQDLPFEKLVDALKPERSLAHAPLFQVMFSMQNNKAAELHLPGLQVTGMAGSHVVAKFDLELSAAENADGIALVWNHAASLFDQSTIARMADSFAALLEAIVAAPSRAVGELEIVGAADARQLAAWNATAQPYPDRACIHQLFEAKAECSPDATALVCGDTRLSYRELNAAANRIAHRLRAEGVGPDTMVGLCVERSIEMVAGVFGILKAGGAYVPLDPAYPRARLDYMLRDCAPRVVLTQSHLLGVVPVAAGPVLCLDDPAQFAGQPDSDIDAAAIGLTPSNLAYVIYTSGSTGQPKGVMSEHGGLVNRIVWMQDAYRIEASDRVLQKTPFSFDVSVWELTWPFIAGASLVMAKPEGHKDPAYLADLIEREEVTVLHFVPSMLGAMLDSGRWGGCATVRQVFCSGEALPFALQRQFQACHGAALHNLYGPTEASIDVSHYTARANYPNRVVPIGRPIRNTVLSVLNPKLCDTPIGVAGELHIGGVGLARGYLNRPDLTAERFIAGPGGARLYKTGDIVRFLPDGNLEYLGRADHQVKLRGLRIELGEIESRLRALDGVHDAVVVAWGKGADMRLAAYVQAGIAPADEATFCAALQAGLRASLPEFMVPADFMVLERFPLSANGKLDRKQLPAIERGSRIAASHVAPAGALEILLCKLWAAALGLAQVGAEDNYFAIGGDSIKAIALVSSMKSAGVQVSVRDLFAAKTVRALALLAAADGTAAQPQEELAPFAMLTSAENAELAVLRAAHLLEDAYPLTRLQQGMVLHHQLDEHAGTYHDVLNVRVRAPLALPAFHAALDGMVAAHPMLRTVYALNGERPLQLVYRHGDAHLEVLDAGTGGEAHAMAFITELVERERRSSIRFEQALWKIILVRIDDSQFQFIFSFHHSMLDGWSVASLNTELFNRYAALAADGAAPQPGQALPYRYYVQQEQQALADDGARGYWARLLEGAPPAWWSGRPRGATATLAVPIGAATSARLAEVARSLGVQEKSVLQAAHLVLLSMLTGQADVLTSVVANGRPERAGADLTLGLFLNSLPLRLRVDGLRWRELVCRVEETGAAAQPFRHYPLAQIQSDSRIDLSGSLFNFTSFHVYENMVAPLDASVQNSFEANNYHFASEFAKAVGGATLFTLSVKADAALFPPAALDRIGGYYRNILAALANDAGGMVDRAALLGEQELAQVAALAMPAPRTAPDVLSMFEAQARRNPGRVALVSGRQELGYGELDALAERLADRIAACGVQPGAVVAVCMERTPAMVAALLAVFKVGAAYLPLDPAHPQARREFMLADSGAALVLCDAATAAGQGAVRVLEVDMDAAEQAPARRRAAPDGTGLAYLIYTSGSTGTPKGVMVSRAALANFIDGASGRAGIDADARWLAITTISFDIAGFELFGPLTRGARVCLAGPDAARDAAWLSATIEGQGISVLQATPSSWAMMLAAGWDGAPGLLGLVGGEAFPADLARALVQRCGRGVLNCYGPTEATIWSHIAPVVGDGAPVAVAGLLPGYGHCVVDAGLVPVGAGVAGELVLTGPSLADGYRGRPELSAEKFTRAGAGALAGLRLYRTGDLVRRLDGDRLEFLGRMDDQVKIRGYRIELGEIESRLRASTLVGEAAVIAADAEGTRRLVACVVPAPGGHGADTVERLRRELAAVLPDYMVPSAFVLLERMPHTPNGKLDRKALSLAAAGDAGEFAAPAGEMEARMCALWAHLLKRERIGATADFFDAGGDSLLATRLLAQVNQEFGCGLAIKDVFNLRTVRALALHVELLVARAAAASASQCESHEKEEIEW</sequence>
<dbReference type="NCBIfam" id="NF003417">
    <property type="entry name" value="PRK04813.1"/>
    <property type="match status" value="3"/>
</dbReference>
<dbReference type="SMART" id="SM00823">
    <property type="entry name" value="PKS_PP"/>
    <property type="match status" value="3"/>
</dbReference>
<reference evidence="5 6" key="1">
    <citation type="submission" date="2020-04" db="EMBL/GenBank/DDBJ databases">
        <title>Genome sequencing of novel species.</title>
        <authorList>
            <person name="Heo J."/>
            <person name="Kim S.-J."/>
            <person name="Kim J.-S."/>
            <person name="Hong S.-B."/>
            <person name="Kwon S.-W."/>
        </authorList>
    </citation>
    <scope>NUCLEOTIDE SEQUENCE [LARGE SCALE GENOMIC DNA]</scope>
    <source>
        <strain evidence="5 6">GN2-R2</strain>
    </source>
</reference>
<dbReference type="FunFam" id="1.10.1200.10:FF:000005">
    <property type="entry name" value="Nonribosomal peptide synthetase 1"/>
    <property type="match status" value="2"/>
</dbReference>
<dbReference type="InterPro" id="IPR000873">
    <property type="entry name" value="AMP-dep_synth/lig_dom"/>
</dbReference>
<keyword evidence="2" id="KW-0596">Phosphopantetheine</keyword>
<feature type="domain" description="Carrier" evidence="4">
    <location>
        <begin position="1041"/>
        <end position="1116"/>
    </location>
</feature>
<dbReference type="InterPro" id="IPR044894">
    <property type="entry name" value="TubC_N_sf"/>
</dbReference>
<accession>A0A7Z2ZTF1</accession>
<dbReference type="InterPro" id="IPR025110">
    <property type="entry name" value="AMP-bd_C"/>
</dbReference>
<dbReference type="InterPro" id="IPR001242">
    <property type="entry name" value="Condensation_dom"/>
</dbReference>
<comment type="cofactor">
    <cofactor evidence="1">
        <name>pantetheine 4'-phosphate</name>
        <dbReference type="ChEBI" id="CHEBI:47942"/>
    </cofactor>
</comment>
<dbReference type="SUPFAM" id="SSF47336">
    <property type="entry name" value="ACP-like"/>
    <property type="match status" value="3"/>
</dbReference>
<organism evidence="5 6">
    <name type="scientific">Massilia forsythiae</name>
    <dbReference type="NCBI Taxonomy" id="2728020"/>
    <lineage>
        <taxon>Bacteria</taxon>
        <taxon>Pseudomonadati</taxon>
        <taxon>Pseudomonadota</taxon>
        <taxon>Betaproteobacteria</taxon>
        <taxon>Burkholderiales</taxon>
        <taxon>Oxalobacteraceae</taxon>
        <taxon>Telluria group</taxon>
        <taxon>Massilia</taxon>
    </lineage>
</organism>
<dbReference type="CDD" id="cd17646">
    <property type="entry name" value="A_NRPS_AB3403-like"/>
    <property type="match status" value="1"/>
</dbReference>
<dbReference type="EMBL" id="CP051685">
    <property type="protein sequence ID" value="QJE01528.1"/>
    <property type="molecule type" value="Genomic_DNA"/>
</dbReference>
<dbReference type="Gene3D" id="3.30.559.10">
    <property type="entry name" value="Chloramphenicol acetyltransferase-like domain"/>
    <property type="match status" value="3"/>
</dbReference>
<protein>
    <submittedName>
        <fullName evidence="5">Amino acid adenylation domain-containing protein</fullName>
    </submittedName>
</protein>
<keyword evidence="3" id="KW-0597">Phosphoprotein</keyword>
<dbReference type="InterPro" id="IPR020845">
    <property type="entry name" value="AMP-binding_CS"/>
</dbReference>
<dbReference type="GO" id="GO:0044550">
    <property type="term" value="P:secondary metabolite biosynthetic process"/>
    <property type="evidence" value="ECO:0007669"/>
    <property type="project" value="TreeGrafter"/>
</dbReference>
<dbReference type="FunFam" id="3.40.50.980:FF:000002">
    <property type="entry name" value="Enterobactin synthetase component F"/>
    <property type="match status" value="1"/>
</dbReference>
<dbReference type="GO" id="GO:0005829">
    <property type="term" value="C:cytosol"/>
    <property type="evidence" value="ECO:0007669"/>
    <property type="project" value="TreeGrafter"/>
</dbReference>
<dbReference type="InterPro" id="IPR009081">
    <property type="entry name" value="PP-bd_ACP"/>
</dbReference>
<dbReference type="InterPro" id="IPR020806">
    <property type="entry name" value="PKS_PP-bd"/>
</dbReference>
<name>A0A7Z2ZTF1_9BURK</name>
<dbReference type="InterPro" id="IPR023213">
    <property type="entry name" value="CAT-like_dom_sf"/>
</dbReference>
<dbReference type="RefSeq" id="WP_170203553.1">
    <property type="nucleotide sequence ID" value="NZ_CP051685.1"/>
</dbReference>
<evidence type="ECO:0000313" key="6">
    <source>
        <dbReference type="Proteomes" id="UP000502415"/>
    </source>
</evidence>
<dbReference type="FunFam" id="3.30.559.10:FF:000012">
    <property type="entry name" value="Non-ribosomal peptide synthetase"/>
    <property type="match status" value="2"/>
</dbReference>
<dbReference type="FunFam" id="3.40.50.980:FF:000001">
    <property type="entry name" value="Non-ribosomal peptide synthetase"/>
    <property type="match status" value="3"/>
</dbReference>
<feature type="domain" description="Carrier" evidence="4">
    <location>
        <begin position="2099"/>
        <end position="2173"/>
    </location>
</feature>
<dbReference type="Gene3D" id="3.30.300.30">
    <property type="match status" value="3"/>
</dbReference>
<dbReference type="Proteomes" id="UP000502415">
    <property type="component" value="Chromosome"/>
</dbReference>
<dbReference type="Pfam" id="PF00668">
    <property type="entry name" value="Condensation"/>
    <property type="match status" value="3"/>
</dbReference>
<dbReference type="GO" id="GO:0031177">
    <property type="term" value="F:phosphopantetheine binding"/>
    <property type="evidence" value="ECO:0007669"/>
    <property type="project" value="InterPro"/>
</dbReference>
<dbReference type="InterPro" id="IPR006162">
    <property type="entry name" value="Ppantetheine_attach_site"/>
</dbReference>
<feature type="domain" description="Carrier" evidence="4">
    <location>
        <begin position="3147"/>
        <end position="3222"/>
    </location>
</feature>
<dbReference type="InterPro" id="IPR036736">
    <property type="entry name" value="ACP-like_sf"/>
</dbReference>
<dbReference type="SUPFAM" id="SSF52777">
    <property type="entry name" value="CoA-dependent acyltransferases"/>
    <property type="match status" value="6"/>
</dbReference>